<reference evidence="2" key="5">
    <citation type="journal article" date="2021" name="G3 (Bethesda)">
        <title>Aegilops tauschii genome assembly Aet v5.0 features greater sequence contiguity and improved annotation.</title>
        <authorList>
            <person name="Wang L."/>
            <person name="Zhu T."/>
            <person name="Rodriguez J.C."/>
            <person name="Deal K.R."/>
            <person name="Dubcovsky J."/>
            <person name="McGuire P.E."/>
            <person name="Lux T."/>
            <person name="Spannagl M."/>
            <person name="Mayer K.F.X."/>
            <person name="Baldrich P."/>
            <person name="Meyers B.C."/>
            <person name="Huo N."/>
            <person name="Gu Y.Q."/>
            <person name="Zhou H."/>
            <person name="Devos K.M."/>
            <person name="Bennetzen J.L."/>
            <person name="Unver T."/>
            <person name="Budak H."/>
            <person name="Gulick P.J."/>
            <person name="Galiba G."/>
            <person name="Kalapos B."/>
            <person name="Nelson D.R."/>
            <person name="Li P."/>
            <person name="You F.M."/>
            <person name="Luo M.C."/>
            <person name="Dvorak J."/>
        </authorList>
    </citation>
    <scope>NUCLEOTIDE SEQUENCE [LARGE SCALE GENOMIC DNA]</scope>
    <source>
        <strain evidence="2">cv. AL8/78</strain>
    </source>
</reference>
<dbReference type="AlphaFoldDB" id="A0A453SXC4"/>
<dbReference type="Gramene" id="AET7Gv21135600.7">
    <property type="protein sequence ID" value="AET7Gv21135600.7"/>
    <property type="gene ID" value="AET7Gv21135600"/>
</dbReference>
<dbReference type="InterPro" id="IPR028346">
    <property type="entry name" value="HAUS2"/>
</dbReference>
<reference evidence="3" key="2">
    <citation type="journal article" date="2017" name="Nat. Plants">
        <title>The Aegilops tauschii genome reveals multiple impacts of transposons.</title>
        <authorList>
            <person name="Zhao G."/>
            <person name="Zou C."/>
            <person name="Li K."/>
            <person name="Wang K."/>
            <person name="Li T."/>
            <person name="Gao L."/>
            <person name="Zhang X."/>
            <person name="Wang H."/>
            <person name="Yang Z."/>
            <person name="Liu X."/>
            <person name="Jiang W."/>
            <person name="Mao L."/>
            <person name="Kong X."/>
            <person name="Jiao Y."/>
            <person name="Jia J."/>
        </authorList>
    </citation>
    <scope>NUCLEOTIDE SEQUENCE [LARGE SCALE GENOMIC DNA]</scope>
    <source>
        <strain evidence="3">cv. AL8/78</strain>
    </source>
</reference>
<dbReference type="PANTHER" id="PTHR16039">
    <property type="entry name" value="HAUS AUGMIN-LIKE COMPLEX SUBUNIT 2"/>
    <property type="match status" value="1"/>
</dbReference>
<dbReference type="GO" id="GO:0031023">
    <property type="term" value="P:microtubule organizing center organization"/>
    <property type="evidence" value="ECO:0007669"/>
    <property type="project" value="InterPro"/>
</dbReference>
<dbReference type="GO" id="GO:1990498">
    <property type="term" value="C:mitotic spindle microtubule"/>
    <property type="evidence" value="ECO:0007669"/>
    <property type="project" value="TreeGrafter"/>
</dbReference>
<dbReference type="EnsemblPlants" id="AET7Gv21135600.7">
    <property type="protein sequence ID" value="AET7Gv21135600.7"/>
    <property type="gene ID" value="AET7Gv21135600"/>
</dbReference>
<proteinExistence type="predicted"/>
<dbReference type="Proteomes" id="UP000015105">
    <property type="component" value="Chromosome 7D"/>
</dbReference>
<evidence type="ECO:0000313" key="2">
    <source>
        <dbReference type="EnsemblPlants" id="AET7Gv21135600.7"/>
    </source>
</evidence>
<reference evidence="3" key="1">
    <citation type="journal article" date="2014" name="Science">
        <title>Ancient hybridizations among the ancestral genomes of bread wheat.</title>
        <authorList>
            <consortium name="International Wheat Genome Sequencing Consortium,"/>
            <person name="Marcussen T."/>
            <person name="Sandve S.R."/>
            <person name="Heier L."/>
            <person name="Spannagl M."/>
            <person name="Pfeifer M."/>
            <person name="Jakobsen K.S."/>
            <person name="Wulff B.B."/>
            <person name="Steuernagel B."/>
            <person name="Mayer K.F."/>
            <person name="Olsen O.A."/>
        </authorList>
    </citation>
    <scope>NUCLEOTIDE SEQUENCE [LARGE SCALE GENOMIC DNA]</scope>
    <source>
        <strain evidence="3">cv. AL8/78</strain>
    </source>
</reference>
<protein>
    <submittedName>
        <fullName evidence="2">Uncharacterized protein</fullName>
    </submittedName>
</protein>
<keyword evidence="3" id="KW-1185">Reference proteome</keyword>
<organism evidence="2 3">
    <name type="scientific">Aegilops tauschii subsp. strangulata</name>
    <name type="common">Goatgrass</name>
    <dbReference type="NCBI Taxonomy" id="200361"/>
    <lineage>
        <taxon>Eukaryota</taxon>
        <taxon>Viridiplantae</taxon>
        <taxon>Streptophyta</taxon>
        <taxon>Embryophyta</taxon>
        <taxon>Tracheophyta</taxon>
        <taxon>Spermatophyta</taxon>
        <taxon>Magnoliopsida</taxon>
        <taxon>Liliopsida</taxon>
        <taxon>Poales</taxon>
        <taxon>Poaceae</taxon>
        <taxon>BOP clade</taxon>
        <taxon>Pooideae</taxon>
        <taxon>Triticodae</taxon>
        <taxon>Triticeae</taxon>
        <taxon>Triticinae</taxon>
        <taxon>Aegilops</taxon>
    </lineage>
</organism>
<dbReference type="GO" id="GO:0007020">
    <property type="term" value="P:microtubule nucleation"/>
    <property type="evidence" value="ECO:0007669"/>
    <property type="project" value="TreeGrafter"/>
</dbReference>
<dbReference type="Pfam" id="PF15003">
    <property type="entry name" value="HAUS2"/>
    <property type="match status" value="1"/>
</dbReference>
<name>A0A453SXC4_AEGTS</name>
<evidence type="ECO:0000313" key="3">
    <source>
        <dbReference type="Proteomes" id="UP000015105"/>
    </source>
</evidence>
<dbReference type="PANTHER" id="PTHR16039:SF1">
    <property type="entry name" value="HAUS AUGMIN-LIKE COMPLEX SUBUNIT 2"/>
    <property type="match status" value="1"/>
</dbReference>
<sequence length="136" mass="14747">MSSIRTFGGKSATGRRGEIIETPTNSQQPVEAMAAAQKPAKRLGGMAEALAIAGDLGFPAPPAQEDQNTSDKSDDLVRVLRELTVVQRNIANLQVELQGRKDDKNIAHLTHVSEMEKKCESLARITAILKDVIQNK</sequence>
<dbReference type="GO" id="GO:0051225">
    <property type="term" value="P:spindle assembly"/>
    <property type="evidence" value="ECO:0007669"/>
    <property type="project" value="InterPro"/>
</dbReference>
<reference evidence="2" key="3">
    <citation type="journal article" date="2017" name="Nature">
        <title>Genome sequence of the progenitor of the wheat D genome Aegilops tauschii.</title>
        <authorList>
            <person name="Luo M.C."/>
            <person name="Gu Y.Q."/>
            <person name="Puiu D."/>
            <person name="Wang H."/>
            <person name="Twardziok S.O."/>
            <person name="Deal K.R."/>
            <person name="Huo N."/>
            <person name="Zhu T."/>
            <person name="Wang L."/>
            <person name="Wang Y."/>
            <person name="McGuire P.E."/>
            <person name="Liu S."/>
            <person name="Long H."/>
            <person name="Ramasamy R.K."/>
            <person name="Rodriguez J.C."/>
            <person name="Van S.L."/>
            <person name="Yuan L."/>
            <person name="Wang Z."/>
            <person name="Xia Z."/>
            <person name="Xiao L."/>
            <person name="Anderson O.D."/>
            <person name="Ouyang S."/>
            <person name="Liang Y."/>
            <person name="Zimin A.V."/>
            <person name="Pertea G."/>
            <person name="Qi P."/>
            <person name="Bennetzen J.L."/>
            <person name="Dai X."/>
            <person name="Dawson M.W."/>
            <person name="Muller H.G."/>
            <person name="Kugler K."/>
            <person name="Rivarola-Duarte L."/>
            <person name="Spannagl M."/>
            <person name="Mayer K.F.X."/>
            <person name="Lu F.H."/>
            <person name="Bevan M.W."/>
            <person name="Leroy P."/>
            <person name="Li P."/>
            <person name="You F.M."/>
            <person name="Sun Q."/>
            <person name="Liu Z."/>
            <person name="Lyons E."/>
            <person name="Wicker T."/>
            <person name="Salzberg S.L."/>
            <person name="Devos K.M."/>
            <person name="Dvorak J."/>
        </authorList>
    </citation>
    <scope>NUCLEOTIDE SEQUENCE [LARGE SCALE GENOMIC DNA]</scope>
    <source>
        <strain evidence="2">cv. AL8/78</strain>
    </source>
</reference>
<accession>A0A453SXC4</accession>
<evidence type="ECO:0000256" key="1">
    <source>
        <dbReference type="SAM" id="MobiDB-lite"/>
    </source>
</evidence>
<reference evidence="2" key="4">
    <citation type="submission" date="2019-03" db="UniProtKB">
        <authorList>
            <consortium name="EnsemblPlants"/>
        </authorList>
    </citation>
    <scope>IDENTIFICATION</scope>
</reference>
<feature type="region of interest" description="Disordered" evidence="1">
    <location>
        <begin position="1"/>
        <end position="30"/>
    </location>
</feature>